<dbReference type="AlphaFoldDB" id="A0A1E8Q4L2"/>
<dbReference type="SUPFAM" id="SSF51679">
    <property type="entry name" value="Bacterial luciferase-like"/>
    <property type="match status" value="1"/>
</dbReference>
<proteinExistence type="predicted"/>
<comment type="caution">
    <text evidence="3">The sequence shown here is derived from an EMBL/GenBank/DDBJ whole genome shotgun (WGS) entry which is preliminary data.</text>
</comment>
<keyword evidence="1" id="KW-0560">Oxidoreductase</keyword>
<protein>
    <submittedName>
        <fullName evidence="3">5,10-methylene tetrahydromethanopterin reductase</fullName>
    </submittedName>
</protein>
<dbReference type="Gene3D" id="3.20.20.30">
    <property type="entry name" value="Luciferase-like domain"/>
    <property type="match status" value="1"/>
</dbReference>
<dbReference type="InterPro" id="IPR011251">
    <property type="entry name" value="Luciferase-like_dom"/>
</dbReference>
<feature type="domain" description="Luciferase-like" evidence="2">
    <location>
        <begin position="17"/>
        <end position="303"/>
    </location>
</feature>
<dbReference type="RefSeq" id="WP_070353263.1">
    <property type="nucleotide sequence ID" value="NZ_CP043474.1"/>
</dbReference>
<evidence type="ECO:0000259" key="2">
    <source>
        <dbReference type="Pfam" id="PF00296"/>
    </source>
</evidence>
<dbReference type="GO" id="GO:0016705">
    <property type="term" value="F:oxidoreductase activity, acting on paired donors, with incorporation or reduction of molecular oxygen"/>
    <property type="evidence" value="ECO:0007669"/>
    <property type="project" value="InterPro"/>
</dbReference>
<accession>A0A1E8Q4L2</accession>
<dbReference type="PANTHER" id="PTHR43244:SF1">
    <property type="entry name" value="5,10-METHYLENETETRAHYDROMETHANOPTERIN REDUCTASE"/>
    <property type="match status" value="1"/>
</dbReference>
<dbReference type="InterPro" id="IPR036661">
    <property type="entry name" value="Luciferase-like_sf"/>
</dbReference>
<name>A0A1E8Q4L2_9MYCO</name>
<dbReference type="EMBL" id="MCHX01000023">
    <property type="protein sequence ID" value="OFJ53558.1"/>
    <property type="molecule type" value="Genomic_DNA"/>
</dbReference>
<evidence type="ECO:0000313" key="4">
    <source>
        <dbReference type="Proteomes" id="UP000178953"/>
    </source>
</evidence>
<keyword evidence="4" id="KW-1185">Reference proteome</keyword>
<sequence>MLSKGVGLFPTEPTGAMCSYVRLCEDLGYDNVWFGDSQNIWRESSTVMGAAAVGTERIVFGTGVTNAVTRHPSLLASTWATLAEFTNGRVALGIGTGDSSLRTMGLTPLKLAELERSIADLRALFRGEKVAEPTSGAEYHLNYLTGPVDIPIYIAASAPRILEMSGRIADGVIVLVGTAPHFISAALETIERGAAQSGRTLDDLHIVLWTPTAIGDDSTEARDLVRAHVSRVAIRPLPAKVDPALEKAIDRIRETYDYYEHMNTEAAHADLVPDELVDLFALAGTPDECAARLKDIESLGVDQVSIVPFVRPGQSREATIRTFADIVAGMTPATVGQPA</sequence>
<dbReference type="CDD" id="cd01097">
    <property type="entry name" value="Tetrahydromethanopterin_reductase"/>
    <property type="match status" value="1"/>
</dbReference>
<dbReference type="OrthoDB" id="7816697at2"/>
<evidence type="ECO:0000256" key="1">
    <source>
        <dbReference type="ARBA" id="ARBA00023002"/>
    </source>
</evidence>
<organism evidence="3 4">
    <name type="scientific">Mycolicibacterium grossiae</name>
    <dbReference type="NCBI Taxonomy" id="1552759"/>
    <lineage>
        <taxon>Bacteria</taxon>
        <taxon>Bacillati</taxon>
        <taxon>Actinomycetota</taxon>
        <taxon>Actinomycetes</taxon>
        <taxon>Mycobacteriales</taxon>
        <taxon>Mycobacteriaceae</taxon>
        <taxon>Mycolicibacterium</taxon>
    </lineage>
</organism>
<evidence type="ECO:0000313" key="3">
    <source>
        <dbReference type="EMBL" id="OFJ53558.1"/>
    </source>
</evidence>
<dbReference type="Pfam" id="PF00296">
    <property type="entry name" value="Bac_luciferase"/>
    <property type="match status" value="1"/>
</dbReference>
<dbReference type="Proteomes" id="UP000178953">
    <property type="component" value="Unassembled WGS sequence"/>
</dbReference>
<dbReference type="PANTHER" id="PTHR43244">
    <property type="match status" value="1"/>
</dbReference>
<gene>
    <name evidence="3" type="ORF">BEL07_11670</name>
</gene>
<reference evidence="3 4" key="1">
    <citation type="submission" date="2016-09" db="EMBL/GenBank/DDBJ databases">
        <title>genome sequence of Mycobacterium sp. 739 SCH.</title>
        <authorList>
            <person name="Greninger A.L."/>
            <person name="Qin X."/>
            <person name="Jerome K."/>
            <person name="Vora S."/>
            <person name="Quinn K."/>
        </authorList>
    </citation>
    <scope>NUCLEOTIDE SEQUENCE [LARGE SCALE GENOMIC DNA]</scope>
    <source>
        <strain evidence="3 4">SCH</strain>
    </source>
</reference>
<dbReference type="InterPro" id="IPR050564">
    <property type="entry name" value="F420-G6PD/mer"/>
</dbReference>